<evidence type="ECO:0000256" key="2">
    <source>
        <dbReference type="ARBA" id="ARBA00010790"/>
    </source>
</evidence>
<gene>
    <name evidence="17" type="ORF">HGA05_16740</name>
</gene>
<evidence type="ECO:0000256" key="14">
    <source>
        <dbReference type="ARBA" id="ARBA00049744"/>
    </source>
</evidence>
<feature type="domain" description="Glucose-methanol-choline oxidoreductase C-terminal" evidence="16">
    <location>
        <begin position="460"/>
        <end position="515"/>
    </location>
</feature>
<keyword evidence="9" id="KW-0753">Steroid metabolism</keyword>
<comment type="caution">
    <text evidence="17">The sequence shown here is derived from an EMBL/GenBank/DDBJ whole genome shotgun (WGS) entry which is preliminary data.</text>
</comment>
<evidence type="ECO:0000256" key="10">
    <source>
        <dbReference type="ARBA" id="ARBA00023235"/>
    </source>
</evidence>
<sequence length="531" mass="56325">MRTFSRRQVLAGAAGAGVTGVIASTAGVGRGFATPGRAVPTTREEHRVVVIGSGFGGGVTALRLTRAGVPVVLLERGRRWPTGPNSTTFPSATHPDKRILWHQSTPQVFGRPLSVEPYVGLFESIAGQNMTPMVAAGWGGGSLVYQGMTLQPSEEVFGAHFPAGLDWPSMNGTYYPRVARMLGAQVAPDALIRTPNYRVVREFAAHVRRAGLPVQKIPMPIDWNYALAEVAGKMRPSYTNGDGAIGVNNGGKHSVDVTYLAQAEQTGLLDARILHDVTEIHREPTGRWRVTANRTDETGRVLETVILSTPTLFLAAGSMNTSRMLVRAGATGAITDLPDAVGTGWGTNADRIYIWNAPTADFGAAQGGPVVYGSLNWSDPQHAFTVIQASIPPIPVNTHSTMMVAYGVSAGRGHFIYDAATDQAVLQWPHEGDSILQNRYITPAVNRIAGPDSTLIDTNAVLPSTWHPLGGASMGTVCDLEGRVHGQRGLYVVDGALMPGTCAACNPSMTIAAVAERALDRIIATDVGSLI</sequence>
<dbReference type="SUPFAM" id="SSF54373">
    <property type="entry name" value="FAD-linked reductases, C-terminal domain"/>
    <property type="match status" value="1"/>
</dbReference>
<dbReference type="EMBL" id="JAAXPC010000009">
    <property type="protein sequence ID" value="NKY03219.1"/>
    <property type="molecule type" value="Genomic_DNA"/>
</dbReference>
<dbReference type="PANTHER" id="PTHR47470">
    <property type="entry name" value="CHOLESTEROL OXIDASE"/>
    <property type="match status" value="1"/>
</dbReference>
<dbReference type="RefSeq" id="WP_006368292.1">
    <property type="nucleotide sequence ID" value="NZ_JAAXPC010000009.1"/>
</dbReference>
<evidence type="ECO:0000256" key="15">
    <source>
        <dbReference type="ARBA" id="ARBA00049778"/>
    </source>
</evidence>
<protein>
    <recommendedName>
        <fullName evidence="14">Cholesterol oxidase</fullName>
        <ecNumber evidence="13">1.1.3.6</ecNumber>
        <ecNumber evidence="11">5.3.3.1</ecNumber>
    </recommendedName>
    <alternativeName>
        <fullName evidence="15">Cholesterol isomerase</fullName>
    </alternativeName>
</protein>
<evidence type="ECO:0000256" key="3">
    <source>
        <dbReference type="ARBA" id="ARBA00022548"/>
    </source>
</evidence>
<dbReference type="PROSITE" id="PS51318">
    <property type="entry name" value="TAT"/>
    <property type="match status" value="1"/>
</dbReference>
<evidence type="ECO:0000256" key="8">
    <source>
        <dbReference type="ARBA" id="ARBA00023166"/>
    </source>
</evidence>
<evidence type="ECO:0000256" key="12">
    <source>
        <dbReference type="ARBA" id="ARBA00049645"/>
    </source>
</evidence>
<comment type="cofactor">
    <cofactor evidence="1">
        <name>FAD</name>
        <dbReference type="ChEBI" id="CHEBI:57692"/>
    </cofactor>
</comment>
<dbReference type="SUPFAM" id="SSF51905">
    <property type="entry name" value="FAD/NAD(P)-binding domain"/>
    <property type="match status" value="1"/>
</dbReference>
<dbReference type="InterPro" id="IPR052542">
    <property type="entry name" value="Cholesterol_Oxidase"/>
</dbReference>
<name>A0A846WP73_9ACTN</name>
<dbReference type="InterPro" id="IPR006311">
    <property type="entry name" value="TAT_signal"/>
</dbReference>
<proteinExistence type="inferred from homology"/>
<dbReference type="Gene3D" id="3.50.50.60">
    <property type="entry name" value="FAD/NAD(P)-binding domain"/>
    <property type="match status" value="1"/>
</dbReference>
<dbReference type="EC" id="1.1.3.6" evidence="13"/>
<dbReference type="Gene3D" id="3.30.410.10">
    <property type="entry name" value="Cholesterol Oxidase, domain 2"/>
    <property type="match status" value="1"/>
</dbReference>
<evidence type="ECO:0000256" key="6">
    <source>
        <dbReference type="ARBA" id="ARBA00023002"/>
    </source>
</evidence>
<keyword evidence="4" id="KW-0285">Flavoprotein</keyword>
<keyword evidence="10" id="KW-0413">Isomerase</keyword>
<keyword evidence="7" id="KW-0443">Lipid metabolism</keyword>
<comment type="pathway">
    <text evidence="12">Steroid metabolism; cholesterol degradation.</text>
</comment>
<dbReference type="AlphaFoldDB" id="A0A846WP73"/>
<evidence type="ECO:0000256" key="9">
    <source>
        <dbReference type="ARBA" id="ARBA00023221"/>
    </source>
</evidence>
<dbReference type="EC" id="5.3.3.1" evidence="11"/>
<dbReference type="GO" id="GO:0004769">
    <property type="term" value="F:steroid Delta-isomerase activity"/>
    <property type="evidence" value="ECO:0007669"/>
    <property type="project" value="UniProtKB-EC"/>
</dbReference>
<evidence type="ECO:0000256" key="1">
    <source>
        <dbReference type="ARBA" id="ARBA00001974"/>
    </source>
</evidence>
<dbReference type="InterPro" id="IPR036188">
    <property type="entry name" value="FAD/NAD-bd_sf"/>
</dbReference>
<evidence type="ECO:0000256" key="4">
    <source>
        <dbReference type="ARBA" id="ARBA00022630"/>
    </source>
</evidence>
<keyword evidence="8" id="KW-1207">Sterol metabolism</keyword>
<evidence type="ECO:0000256" key="7">
    <source>
        <dbReference type="ARBA" id="ARBA00023098"/>
    </source>
</evidence>
<dbReference type="GO" id="GO:0008203">
    <property type="term" value="P:cholesterol metabolic process"/>
    <property type="evidence" value="ECO:0007669"/>
    <property type="project" value="UniProtKB-KW"/>
</dbReference>
<keyword evidence="6" id="KW-0560">Oxidoreductase</keyword>
<evidence type="ECO:0000256" key="5">
    <source>
        <dbReference type="ARBA" id="ARBA00022827"/>
    </source>
</evidence>
<dbReference type="Pfam" id="PF05199">
    <property type="entry name" value="GMC_oxred_C"/>
    <property type="match status" value="1"/>
</dbReference>
<organism evidence="17 18">
    <name type="scientific">Gordonia polyisoprenivorans</name>
    <dbReference type="NCBI Taxonomy" id="84595"/>
    <lineage>
        <taxon>Bacteria</taxon>
        <taxon>Bacillati</taxon>
        <taxon>Actinomycetota</taxon>
        <taxon>Actinomycetes</taxon>
        <taxon>Mycobacteriales</taxon>
        <taxon>Gordoniaceae</taxon>
        <taxon>Gordonia</taxon>
    </lineage>
</organism>
<dbReference type="GO" id="GO:0016995">
    <property type="term" value="F:cholesterol oxidase activity"/>
    <property type="evidence" value="ECO:0007669"/>
    <property type="project" value="UniProtKB-EC"/>
</dbReference>
<evidence type="ECO:0000313" key="17">
    <source>
        <dbReference type="EMBL" id="NKY03219.1"/>
    </source>
</evidence>
<comment type="similarity">
    <text evidence="2">Belongs to the GMC oxidoreductase family.</text>
</comment>
<reference evidence="17 18" key="1">
    <citation type="submission" date="2020-04" db="EMBL/GenBank/DDBJ databases">
        <title>MicrobeNet Type strains.</title>
        <authorList>
            <person name="Nicholson A.C."/>
        </authorList>
    </citation>
    <scope>NUCLEOTIDE SEQUENCE [LARGE SCALE GENOMIC DNA]</scope>
    <source>
        <strain evidence="17 18">ATCC BAA-14</strain>
    </source>
</reference>
<evidence type="ECO:0000259" key="16">
    <source>
        <dbReference type="Pfam" id="PF05199"/>
    </source>
</evidence>
<dbReference type="InterPro" id="IPR007867">
    <property type="entry name" value="GMC_OxRtase_C"/>
</dbReference>
<dbReference type="Proteomes" id="UP000563898">
    <property type="component" value="Unassembled WGS sequence"/>
</dbReference>
<evidence type="ECO:0000313" key="18">
    <source>
        <dbReference type="Proteomes" id="UP000563898"/>
    </source>
</evidence>
<evidence type="ECO:0000256" key="13">
    <source>
        <dbReference type="ARBA" id="ARBA00049723"/>
    </source>
</evidence>
<evidence type="ECO:0000256" key="11">
    <source>
        <dbReference type="ARBA" id="ARBA00038856"/>
    </source>
</evidence>
<accession>A0A846WP73</accession>
<keyword evidence="3" id="KW-0153">Cholesterol metabolism</keyword>
<dbReference type="PANTHER" id="PTHR47470:SF1">
    <property type="entry name" value="FAD-DEPENDENT OXIDOREDUCTASE 2 FAD BINDING DOMAIN-CONTAINING PROTEIN"/>
    <property type="match status" value="1"/>
</dbReference>
<keyword evidence="5" id="KW-0274">FAD</keyword>